<feature type="compositionally biased region" description="Polar residues" evidence="1">
    <location>
        <begin position="154"/>
        <end position="175"/>
    </location>
</feature>
<dbReference type="GeneID" id="113215113"/>
<evidence type="ECO:0000313" key="3">
    <source>
        <dbReference type="RefSeq" id="XP_052131420.1"/>
    </source>
</evidence>
<keyword evidence="2" id="KW-1185">Reference proteome</keyword>
<dbReference type="AlphaFoldDB" id="A0A9C6X8Y2"/>
<organism evidence="2 3">
    <name type="scientific">Frankliniella occidentalis</name>
    <name type="common">Western flower thrips</name>
    <name type="synonym">Euthrips occidentalis</name>
    <dbReference type="NCBI Taxonomy" id="133901"/>
    <lineage>
        <taxon>Eukaryota</taxon>
        <taxon>Metazoa</taxon>
        <taxon>Ecdysozoa</taxon>
        <taxon>Arthropoda</taxon>
        <taxon>Hexapoda</taxon>
        <taxon>Insecta</taxon>
        <taxon>Pterygota</taxon>
        <taxon>Neoptera</taxon>
        <taxon>Paraneoptera</taxon>
        <taxon>Thysanoptera</taxon>
        <taxon>Terebrantia</taxon>
        <taxon>Thripoidea</taxon>
        <taxon>Thripidae</taxon>
        <taxon>Frankliniella</taxon>
    </lineage>
</organism>
<protein>
    <submittedName>
        <fullName evidence="3">Uncharacterized protein LOC113215113</fullName>
    </submittedName>
</protein>
<evidence type="ECO:0000313" key="2">
    <source>
        <dbReference type="Proteomes" id="UP000504606"/>
    </source>
</evidence>
<sequence>MSDKNKKDSPYKKFAHKNATHTGFCSMRQLELNKAYQMYDLIHTTKYGSGELAHLRTSKNVCWKVQLPTKYLKELDPEDIEHFKADIKKKAYPFVAFREVMNDGSFRMDMLEDSPDMRIKYKNWEDIPEVVFEDSLNSSNEGPANKSKDEENGDASSTDKPLNQSGSSKDTSNQS</sequence>
<dbReference type="RefSeq" id="XP_052131420.1">
    <property type="nucleotide sequence ID" value="XM_052275460.1"/>
</dbReference>
<gene>
    <name evidence="3" type="primary">LOC113215113</name>
</gene>
<evidence type="ECO:0000256" key="1">
    <source>
        <dbReference type="SAM" id="MobiDB-lite"/>
    </source>
</evidence>
<name>A0A9C6X8Y2_FRAOC</name>
<dbReference type="Proteomes" id="UP000504606">
    <property type="component" value="Unplaced"/>
</dbReference>
<reference evidence="3" key="1">
    <citation type="submission" date="2025-08" db="UniProtKB">
        <authorList>
            <consortium name="RefSeq"/>
        </authorList>
    </citation>
    <scope>IDENTIFICATION</scope>
    <source>
        <tissue evidence="3">Whole organism</tissue>
    </source>
</reference>
<proteinExistence type="predicted"/>
<accession>A0A9C6X8Y2</accession>
<dbReference type="KEGG" id="foc:113215113"/>
<feature type="region of interest" description="Disordered" evidence="1">
    <location>
        <begin position="132"/>
        <end position="175"/>
    </location>
</feature>